<keyword evidence="2" id="KW-0812">Transmembrane</keyword>
<accession>A0A7I8IRP5</accession>
<dbReference type="Proteomes" id="UP001189122">
    <property type="component" value="Unassembled WGS sequence"/>
</dbReference>
<dbReference type="InterPro" id="IPR006514">
    <property type="entry name" value="IRX15/GXM/AGM"/>
</dbReference>
<feature type="compositionally biased region" description="Low complexity" evidence="5">
    <location>
        <begin position="153"/>
        <end position="167"/>
    </location>
</feature>
<keyword evidence="4" id="KW-0472">Membrane</keyword>
<comment type="subcellular location">
    <subcellularLocation>
        <location evidence="1">Golgi apparatus membrane</location>
        <topology evidence="1">Single-pass membrane protein</topology>
    </subcellularLocation>
</comment>
<dbReference type="Pfam" id="PF21729">
    <property type="entry name" value="IRX15_IRX15L_GXM"/>
    <property type="match status" value="1"/>
</dbReference>
<evidence type="ECO:0000313" key="6">
    <source>
        <dbReference type="EMBL" id="CAA2620467.1"/>
    </source>
</evidence>
<evidence type="ECO:0000313" key="7">
    <source>
        <dbReference type="Proteomes" id="UP001189122"/>
    </source>
</evidence>
<reference evidence="6 7" key="1">
    <citation type="submission" date="2019-12" db="EMBL/GenBank/DDBJ databases">
        <authorList>
            <person name="Scholz U."/>
            <person name="Mascher M."/>
            <person name="Fiebig A."/>
        </authorList>
    </citation>
    <scope>NUCLEOTIDE SEQUENCE</scope>
</reference>
<evidence type="ECO:0000256" key="1">
    <source>
        <dbReference type="ARBA" id="ARBA00004194"/>
    </source>
</evidence>
<dbReference type="GO" id="GO:0045492">
    <property type="term" value="P:xylan biosynthetic process"/>
    <property type="evidence" value="ECO:0007669"/>
    <property type="project" value="InterPro"/>
</dbReference>
<keyword evidence="3" id="KW-1133">Transmembrane helix</keyword>
<evidence type="ECO:0000256" key="2">
    <source>
        <dbReference type="ARBA" id="ARBA00022692"/>
    </source>
</evidence>
<dbReference type="PANTHER" id="PTHR31444">
    <property type="entry name" value="OS11G0490100 PROTEIN"/>
    <property type="match status" value="1"/>
</dbReference>
<organism evidence="6">
    <name type="scientific">Spirodela intermedia</name>
    <name type="common">Intermediate duckweed</name>
    <dbReference type="NCBI Taxonomy" id="51605"/>
    <lineage>
        <taxon>Eukaryota</taxon>
        <taxon>Viridiplantae</taxon>
        <taxon>Streptophyta</taxon>
        <taxon>Embryophyta</taxon>
        <taxon>Tracheophyta</taxon>
        <taxon>Spermatophyta</taxon>
        <taxon>Magnoliopsida</taxon>
        <taxon>Liliopsida</taxon>
        <taxon>Araceae</taxon>
        <taxon>Lemnoideae</taxon>
        <taxon>Spirodela</taxon>
    </lineage>
</organism>
<evidence type="ECO:0000256" key="3">
    <source>
        <dbReference type="ARBA" id="ARBA00022989"/>
    </source>
</evidence>
<evidence type="ECO:0000256" key="5">
    <source>
        <dbReference type="SAM" id="MobiDB-lite"/>
    </source>
</evidence>
<feature type="compositionally biased region" description="Polar residues" evidence="5">
    <location>
        <begin position="135"/>
        <end position="148"/>
    </location>
</feature>
<dbReference type="EMBL" id="LR743592">
    <property type="protein sequence ID" value="CAA2620467.1"/>
    <property type="molecule type" value="Genomic_DNA"/>
</dbReference>
<dbReference type="EMBL" id="CACRZD030000005">
    <property type="protein sequence ID" value="CAA6660217.1"/>
    <property type="molecule type" value="Genomic_DNA"/>
</dbReference>
<proteinExistence type="predicted"/>
<dbReference type="GO" id="GO:0000139">
    <property type="term" value="C:Golgi membrane"/>
    <property type="evidence" value="ECO:0007669"/>
    <property type="project" value="UniProtKB-SubCell"/>
</dbReference>
<protein>
    <submittedName>
        <fullName evidence="6">Uncharacterized protein</fullName>
    </submittedName>
</protein>
<evidence type="ECO:0000256" key="4">
    <source>
        <dbReference type="ARBA" id="ARBA00023136"/>
    </source>
</evidence>
<sequence>MWSALNHGGRTVFLEEDEEWIAAVRRRAPSLESYHIVYTTKLHQGDALLQSSTVAAAPACAAIAGDMRSSRCPLALAGLPDAAVGTEWDVIMVDAPTGYFAGAPGRMGAIYTAGMMARRRKKAGRRTSSCTTSTGQWRTSTPGPSSAKATCGSRRAASATSPSPAAAELNGTSPPPSAPPRKSPRCTSAAAAAARP</sequence>
<feature type="region of interest" description="Disordered" evidence="5">
    <location>
        <begin position="118"/>
        <end position="196"/>
    </location>
</feature>
<keyword evidence="7" id="KW-1185">Reference proteome</keyword>
<gene>
    <name evidence="6" type="ORF">SI7747_05006636</name>
</gene>
<dbReference type="AlphaFoldDB" id="A0A7I8IRP5"/>
<name>A0A7I8IRP5_SPIIN</name>